<keyword evidence="5" id="KW-0614">Plasmid</keyword>
<dbReference type="Gene3D" id="3.40.50.1360">
    <property type="match status" value="1"/>
</dbReference>
<dbReference type="PANTHER" id="PTHR30363:SF4">
    <property type="entry name" value="GLYCEROL-3-PHOSPHATE REGULON REPRESSOR"/>
    <property type="match status" value="1"/>
</dbReference>
<dbReference type="InterPro" id="IPR014036">
    <property type="entry name" value="DeoR-like_C"/>
</dbReference>
<evidence type="ECO:0000256" key="1">
    <source>
        <dbReference type="ARBA" id="ARBA00022491"/>
    </source>
</evidence>
<dbReference type="InterPro" id="IPR001034">
    <property type="entry name" value="DeoR_HTH"/>
</dbReference>
<dbReference type="Proteomes" id="UP000305888">
    <property type="component" value="Plasmid pD4M1A"/>
</dbReference>
<dbReference type="OrthoDB" id="9814815at2"/>
<protein>
    <submittedName>
        <fullName evidence="5">DeoR/GlpR transcriptional regulator</fullName>
    </submittedName>
</protein>
<dbReference type="Gene3D" id="1.10.10.10">
    <property type="entry name" value="Winged helix-like DNA-binding domain superfamily/Winged helix DNA-binding domain"/>
    <property type="match status" value="1"/>
</dbReference>
<dbReference type="PANTHER" id="PTHR30363">
    <property type="entry name" value="HTH-TYPE TRANSCRIPTIONAL REGULATOR SRLR-RELATED"/>
    <property type="match status" value="1"/>
</dbReference>
<dbReference type="AlphaFoldDB" id="A0A5B8G036"/>
<dbReference type="GO" id="GO:0003700">
    <property type="term" value="F:DNA-binding transcription factor activity"/>
    <property type="evidence" value="ECO:0007669"/>
    <property type="project" value="InterPro"/>
</dbReference>
<organism evidence="5 6">
    <name type="scientific">Paroceanicella profunda</name>
    <dbReference type="NCBI Taxonomy" id="2579971"/>
    <lineage>
        <taxon>Bacteria</taxon>
        <taxon>Pseudomonadati</taxon>
        <taxon>Pseudomonadota</taxon>
        <taxon>Alphaproteobacteria</taxon>
        <taxon>Rhodobacterales</taxon>
        <taxon>Paracoccaceae</taxon>
        <taxon>Paroceanicella</taxon>
    </lineage>
</organism>
<dbReference type="SUPFAM" id="SSF46785">
    <property type="entry name" value="Winged helix' DNA-binding domain"/>
    <property type="match status" value="1"/>
</dbReference>
<dbReference type="KEGG" id="ppru:FDP22_19540"/>
<keyword evidence="6" id="KW-1185">Reference proteome</keyword>
<geneLocation type="plasmid" evidence="6">
    <name>pd4m1a</name>
</geneLocation>
<dbReference type="PROSITE" id="PS51000">
    <property type="entry name" value="HTH_DEOR_2"/>
    <property type="match status" value="1"/>
</dbReference>
<dbReference type="Pfam" id="PF08220">
    <property type="entry name" value="HTH_DeoR"/>
    <property type="match status" value="1"/>
</dbReference>
<dbReference type="EMBL" id="CP040819">
    <property type="protein sequence ID" value="QDL94065.1"/>
    <property type="molecule type" value="Genomic_DNA"/>
</dbReference>
<evidence type="ECO:0000256" key="2">
    <source>
        <dbReference type="ARBA" id="ARBA00023015"/>
    </source>
</evidence>
<dbReference type="SMART" id="SM01134">
    <property type="entry name" value="DeoRC"/>
    <property type="match status" value="1"/>
</dbReference>
<dbReference type="SUPFAM" id="SSF100950">
    <property type="entry name" value="NagB/RpiA/CoA transferase-like"/>
    <property type="match status" value="1"/>
</dbReference>
<dbReference type="SMART" id="SM00420">
    <property type="entry name" value="HTH_DEOR"/>
    <property type="match status" value="1"/>
</dbReference>
<proteinExistence type="predicted"/>
<dbReference type="PRINTS" id="PR00037">
    <property type="entry name" value="HTHLACR"/>
</dbReference>
<sequence>MLTSVRQQQILEIARESGHVVVETLAERFAVSPQTIRRDLNELCDRSLLARTHGGAMLPSGVVNVGYDTRRDFMYAEKEAIGRICAEHIPDGSSIFINIGTTTEAVARNLMRQRNLMAITNNVNVATTLSANPSCEVVVAGGVLRRSDGGIIGEATIDFIRQFRVDIGVIGASAIDADGTLLDFDYREVRVAQAIIENARRVFLVADASKFDRTAPVRICPFTNLSALFTNAPPPEAITALARENGITIEIAGEGTPPA</sequence>
<evidence type="ECO:0000313" key="6">
    <source>
        <dbReference type="Proteomes" id="UP000305888"/>
    </source>
</evidence>
<name>A0A5B8G036_9RHOB</name>
<evidence type="ECO:0000259" key="4">
    <source>
        <dbReference type="PROSITE" id="PS51000"/>
    </source>
</evidence>
<dbReference type="RefSeq" id="WP_138573455.1">
    <property type="nucleotide sequence ID" value="NZ_CP040819.1"/>
</dbReference>
<keyword evidence="1" id="KW-0678">Repressor</keyword>
<dbReference type="InterPro" id="IPR036390">
    <property type="entry name" value="WH_DNA-bd_sf"/>
</dbReference>
<dbReference type="InterPro" id="IPR050313">
    <property type="entry name" value="Carb_Metab_HTH_regulators"/>
</dbReference>
<reference evidence="5 6" key="1">
    <citation type="submission" date="2019-06" db="EMBL/GenBank/DDBJ databases">
        <title>Genome sequence of Rhodobacteraceae bacterium D4M1.</title>
        <authorList>
            <person name="Cao J."/>
        </authorList>
    </citation>
    <scope>NUCLEOTIDE SEQUENCE [LARGE SCALE GENOMIC DNA]</scope>
    <source>
        <strain evidence="5 6">D4M1</strain>
        <plasmid evidence="6">pd4m1a</plasmid>
    </source>
</reference>
<gene>
    <name evidence="5" type="ORF">FDP22_19540</name>
</gene>
<accession>A0A5B8G036</accession>
<feature type="domain" description="HTH deoR-type" evidence="4">
    <location>
        <begin position="3"/>
        <end position="58"/>
    </location>
</feature>
<evidence type="ECO:0000256" key="3">
    <source>
        <dbReference type="ARBA" id="ARBA00023163"/>
    </source>
</evidence>
<evidence type="ECO:0000313" key="5">
    <source>
        <dbReference type="EMBL" id="QDL94065.1"/>
    </source>
</evidence>
<keyword evidence="3" id="KW-0804">Transcription</keyword>
<dbReference type="InterPro" id="IPR037171">
    <property type="entry name" value="NagB/RpiA_transferase-like"/>
</dbReference>
<dbReference type="Pfam" id="PF00455">
    <property type="entry name" value="DeoRC"/>
    <property type="match status" value="1"/>
</dbReference>
<keyword evidence="2" id="KW-0805">Transcription regulation</keyword>
<dbReference type="InterPro" id="IPR036388">
    <property type="entry name" value="WH-like_DNA-bd_sf"/>
</dbReference>